<dbReference type="Pfam" id="PF19956">
    <property type="entry name" value="EAD2"/>
    <property type="match status" value="1"/>
</dbReference>
<evidence type="ECO:0000313" key="3">
    <source>
        <dbReference type="Proteomes" id="UP001501020"/>
    </source>
</evidence>
<dbReference type="InterPro" id="IPR029787">
    <property type="entry name" value="Nucleotide_cyclase"/>
</dbReference>
<accession>A0ABP5L2T8</accession>
<name>A0ABP5L2T8_9ACTN</name>
<dbReference type="Gene3D" id="3.30.70.1230">
    <property type="entry name" value="Nucleotide cyclase"/>
    <property type="match status" value="1"/>
</dbReference>
<keyword evidence="3" id="KW-1185">Reference proteome</keyword>
<dbReference type="EMBL" id="BAAAMR010000027">
    <property type="protein sequence ID" value="GAA2138943.1"/>
    <property type="molecule type" value="Genomic_DNA"/>
</dbReference>
<organism evidence="2 3">
    <name type="scientific">Actinomadura napierensis</name>
    <dbReference type="NCBI Taxonomy" id="267854"/>
    <lineage>
        <taxon>Bacteria</taxon>
        <taxon>Bacillati</taxon>
        <taxon>Actinomycetota</taxon>
        <taxon>Actinomycetes</taxon>
        <taxon>Streptosporangiales</taxon>
        <taxon>Thermomonosporaceae</taxon>
        <taxon>Actinomadura</taxon>
    </lineage>
</organism>
<dbReference type="RefSeq" id="WP_344267770.1">
    <property type="nucleotide sequence ID" value="NZ_BAAAMR010000027.1"/>
</dbReference>
<comment type="caution">
    <text evidence="2">The sequence shown here is derived from an EMBL/GenBank/DDBJ whole genome shotgun (WGS) entry which is preliminary data.</text>
</comment>
<protein>
    <recommendedName>
        <fullName evidence="1">Effector-associated domain-containing protein</fullName>
    </recommendedName>
</protein>
<reference evidence="3" key="1">
    <citation type="journal article" date="2019" name="Int. J. Syst. Evol. Microbiol.">
        <title>The Global Catalogue of Microorganisms (GCM) 10K type strain sequencing project: providing services to taxonomists for standard genome sequencing and annotation.</title>
        <authorList>
            <consortium name="The Broad Institute Genomics Platform"/>
            <consortium name="The Broad Institute Genome Sequencing Center for Infectious Disease"/>
            <person name="Wu L."/>
            <person name="Ma J."/>
        </authorList>
    </citation>
    <scope>NUCLEOTIDE SEQUENCE [LARGE SCALE GENOMIC DNA]</scope>
    <source>
        <strain evidence="3">JCM 13850</strain>
    </source>
</reference>
<dbReference type="InterPro" id="IPR045431">
    <property type="entry name" value="EAD2"/>
</dbReference>
<proteinExistence type="predicted"/>
<evidence type="ECO:0000313" key="2">
    <source>
        <dbReference type="EMBL" id="GAA2138943.1"/>
    </source>
</evidence>
<evidence type="ECO:0000259" key="1">
    <source>
        <dbReference type="Pfam" id="PF19956"/>
    </source>
</evidence>
<sequence>MGEVARGAGRGWRPGGLCGFLVCDIAGFSASSRVDPVRVKVRRAMYEGLDRSLADGAGVRLDDCYHEDRGDGVMVVLPPDVRIELLLTTVVERLRAEVRQHNRAASEAALMRLRVAVNVGQAESDEHGVVSTALTHAFRLLDAAPLKEAVAAAAAGIAVIVSERVYEDVVSHGRGLVDPDDYYRVGVRVKETAGDAWIMVPGTRPERPAPPAPPAPPAVWEGGRGVPGGSPPPAEVPVPMLFRMVDDLMDIPQMRNERGREQLVGALPAVIAGVIPRAPEARGDLFAILQTCLDYPGGLQQLLQAVRGFVGESMAVQRLERTTARLLLPPGGP</sequence>
<dbReference type="SUPFAM" id="SSF55073">
    <property type="entry name" value="Nucleotide cyclase"/>
    <property type="match status" value="1"/>
</dbReference>
<feature type="domain" description="Effector-associated" evidence="1">
    <location>
        <begin position="245"/>
        <end position="322"/>
    </location>
</feature>
<gene>
    <name evidence="2" type="ORF">GCM10009727_35070</name>
</gene>
<dbReference type="Proteomes" id="UP001501020">
    <property type="component" value="Unassembled WGS sequence"/>
</dbReference>